<name>M1WSL7_PSEP2</name>
<reference evidence="2" key="2">
    <citation type="journal article" date="2013" name="Stand. Genomic Sci.">
        <title>Complete genome sequence of Desulfocapsa sulfexigens, a marine deltaproteobacterium specialized in disproportionating inorganic sulfur compounds.</title>
        <authorList>
            <person name="Finster K.W."/>
            <person name="Kjeldsen K.U."/>
            <person name="Kube M."/>
            <person name="Reinhardt R."/>
            <person name="Mussmann M."/>
            <person name="Amann R."/>
            <person name="Schreiber L."/>
        </authorList>
    </citation>
    <scope>NUCLEOTIDE SEQUENCE [LARGE SCALE GENOMIC DNA]</scope>
    <source>
        <strain evidence="2">DSM 10523 / SB164P1</strain>
    </source>
</reference>
<organism evidence="1 2">
    <name type="scientific">Pseudodesulfovibrio piezophilus (strain DSM 21447 / JCM 15486 / C1TLV30)</name>
    <name type="common">Desulfovibrio piezophilus</name>
    <dbReference type="NCBI Taxonomy" id="1322246"/>
    <lineage>
        <taxon>Bacteria</taxon>
        <taxon>Pseudomonadati</taxon>
        <taxon>Thermodesulfobacteriota</taxon>
        <taxon>Desulfovibrionia</taxon>
        <taxon>Desulfovibrionales</taxon>
        <taxon>Desulfovibrionaceae</taxon>
    </lineage>
</organism>
<dbReference type="AlphaFoldDB" id="M1WSL7"/>
<gene>
    <name evidence="1" type="ordered locus">BN4_11722</name>
</gene>
<evidence type="ECO:0000313" key="1">
    <source>
        <dbReference type="EMBL" id="CCH48957.1"/>
    </source>
</evidence>
<dbReference type="EMBL" id="FO203427">
    <property type="protein sequence ID" value="CCH48957.1"/>
    <property type="molecule type" value="Genomic_DNA"/>
</dbReference>
<sequence length="69" mass="7267">MDEQMHEKLCRLAKESGIDVSLLEAALPPEGMPADLEQGIASVLGVIEQFGMEPPADSASSAIEPDGDE</sequence>
<protein>
    <submittedName>
        <fullName evidence="1">Uncharacterized protein</fullName>
    </submittedName>
</protein>
<dbReference type="RefSeq" id="WP_015415001.1">
    <property type="nucleotide sequence ID" value="NC_020409.1"/>
</dbReference>
<dbReference type="PATRIC" id="fig|879567.3.peg.1807"/>
<dbReference type="Proteomes" id="UP000011724">
    <property type="component" value="Chromosome"/>
</dbReference>
<accession>M1WSL7</accession>
<dbReference type="KEGG" id="dpi:BN4_11722"/>
<dbReference type="BioCyc" id="DPIE1322246:BN4_RS08635-MONOMER"/>
<proteinExistence type="predicted"/>
<evidence type="ECO:0000313" key="2">
    <source>
        <dbReference type="Proteomes" id="UP000011724"/>
    </source>
</evidence>
<reference evidence="1 2" key="1">
    <citation type="journal article" date="2013" name="PLoS ONE">
        <title>The first genomic and proteomic characterization of a deep-sea sulfate reducer: insights into the piezophilic lifestyle of Desulfovibrio piezophilus.</title>
        <authorList>
            <person name="Pradel N."/>
            <person name="Ji B."/>
            <person name="Gimenez G."/>
            <person name="Talla E."/>
            <person name="Lenoble P."/>
            <person name="Garel M."/>
            <person name="Tamburini C."/>
            <person name="Fourquet P."/>
            <person name="Lebrun R."/>
            <person name="Bertin P."/>
            <person name="Denis Y."/>
            <person name="Pophillat M."/>
            <person name="Barbe V."/>
            <person name="Ollivier B."/>
            <person name="Dolla A."/>
        </authorList>
    </citation>
    <scope>NUCLEOTIDE SEQUENCE [LARGE SCALE GENOMIC DNA]</scope>
    <source>
        <strain evidence="2">DSM 10523 / SB164P1</strain>
    </source>
</reference>
<dbReference type="HOGENOM" id="CLU_2769104_0_0_7"/>
<keyword evidence="2" id="KW-1185">Reference proteome</keyword>